<keyword evidence="1" id="KW-0812">Transmembrane</keyword>
<keyword evidence="1" id="KW-1133">Transmembrane helix</keyword>
<dbReference type="AlphaFoldDB" id="A0A2P2JXR2"/>
<evidence type="ECO:0000313" key="2">
    <source>
        <dbReference type="EMBL" id="MBW98263.1"/>
    </source>
</evidence>
<organism evidence="2">
    <name type="scientific">Rhizophora mucronata</name>
    <name type="common">Asiatic mangrove</name>
    <dbReference type="NCBI Taxonomy" id="61149"/>
    <lineage>
        <taxon>Eukaryota</taxon>
        <taxon>Viridiplantae</taxon>
        <taxon>Streptophyta</taxon>
        <taxon>Embryophyta</taxon>
        <taxon>Tracheophyta</taxon>
        <taxon>Spermatophyta</taxon>
        <taxon>Magnoliopsida</taxon>
        <taxon>eudicotyledons</taxon>
        <taxon>Gunneridae</taxon>
        <taxon>Pentapetalae</taxon>
        <taxon>rosids</taxon>
        <taxon>fabids</taxon>
        <taxon>Malpighiales</taxon>
        <taxon>Rhizophoraceae</taxon>
        <taxon>Rhizophora</taxon>
    </lineage>
</organism>
<sequence>MAMAPRVLHCFNPSNRSSSLIIRDPLYARKNLKELIPFFFTMISISLETTSSHFVIAIWKP</sequence>
<protein>
    <submittedName>
        <fullName evidence="2">Dihydropyrimidinase</fullName>
    </submittedName>
</protein>
<dbReference type="EMBL" id="GGEC01017780">
    <property type="protein sequence ID" value="MBW98263.1"/>
    <property type="molecule type" value="Transcribed_RNA"/>
</dbReference>
<accession>A0A2P2JXR2</accession>
<name>A0A2P2JXR2_RHIMU</name>
<keyword evidence="1" id="KW-0472">Membrane</keyword>
<evidence type="ECO:0000256" key="1">
    <source>
        <dbReference type="SAM" id="Phobius"/>
    </source>
</evidence>
<reference evidence="2" key="1">
    <citation type="submission" date="2018-02" db="EMBL/GenBank/DDBJ databases">
        <title>Rhizophora mucronata_Transcriptome.</title>
        <authorList>
            <person name="Meera S.P."/>
            <person name="Sreeshan A."/>
            <person name="Augustine A."/>
        </authorList>
    </citation>
    <scope>NUCLEOTIDE SEQUENCE</scope>
    <source>
        <tissue evidence="2">Leaf</tissue>
    </source>
</reference>
<proteinExistence type="predicted"/>
<feature type="transmembrane region" description="Helical" evidence="1">
    <location>
        <begin position="35"/>
        <end position="59"/>
    </location>
</feature>